<organism evidence="1">
    <name type="scientific">Guillardia theta (strain CCMP2712)</name>
    <name type="common">Cryptophyte</name>
    <dbReference type="NCBI Taxonomy" id="905079"/>
    <lineage>
        <taxon>Eukaryota</taxon>
        <taxon>Cryptophyceae</taxon>
        <taxon>Pyrenomonadales</taxon>
        <taxon>Geminigeraceae</taxon>
        <taxon>Guillardia</taxon>
    </lineage>
</organism>
<evidence type="ECO:0000313" key="3">
    <source>
        <dbReference type="Proteomes" id="UP000011087"/>
    </source>
</evidence>
<dbReference type="EMBL" id="JH993020">
    <property type="protein sequence ID" value="EKX41875.1"/>
    <property type="molecule type" value="Genomic_DNA"/>
</dbReference>
<dbReference type="AlphaFoldDB" id="L1J1B3"/>
<dbReference type="PaxDb" id="55529-EKX41875"/>
<dbReference type="Gene3D" id="3.30.70.330">
    <property type="match status" value="1"/>
</dbReference>
<keyword evidence="3" id="KW-1185">Reference proteome</keyword>
<dbReference type="Proteomes" id="UP000011087">
    <property type="component" value="Unassembled WGS sequence"/>
</dbReference>
<reference evidence="1 3" key="1">
    <citation type="journal article" date="2012" name="Nature">
        <title>Algal genomes reveal evolutionary mosaicism and the fate of nucleomorphs.</title>
        <authorList>
            <consortium name="DOE Joint Genome Institute"/>
            <person name="Curtis B.A."/>
            <person name="Tanifuji G."/>
            <person name="Burki F."/>
            <person name="Gruber A."/>
            <person name="Irimia M."/>
            <person name="Maruyama S."/>
            <person name="Arias M.C."/>
            <person name="Ball S.G."/>
            <person name="Gile G.H."/>
            <person name="Hirakawa Y."/>
            <person name="Hopkins J.F."/>
            <person name="Kuo A."/>
            <person name="Rensing S.A."/>
            <person name="Schmutz J."/>
            <person name="Symeonidi A."/>
            <person name="Elias M."/>
            <person name="Eveleigh R.J."/>
            <person name="Herman E.K."/>
            <person name="Klute M.J."/>
            <person name="Nakayama T."/>
            <person name="Obornik M."/>
            <person name="Reyes-Prieto A."/>
            <person name="Armbrust E.V."/>
            <person name="Aves S.J."/>
            <person name="Beiko R.G."/>
            <person name="Coutinho P."/>
            <person name="Dacks J.B."/>
            <person name="Durnford D.G."/>
            <person name="Fast N.M."/>
            <person name="Green B.R."/>
            <person name="Grisdale C.J."/>
            <person name="Hempel F."/>
            <person name="Henrissat B."/>
            <person name="Hoppner M.P."/>
            <person name="Ishida K."/>
            <person name="Kim E."/>
            <person name="Koreny L."/>
            <person name="Kroth P.G."/>
            <person name="Liu Y."/>
            <person name="Malik S.B."/>
            <person name="Maier U.G."/>
            <person name="McRose D."/>
            <person name="Mock T."/>
            <person name="Neilson J.A."/>
            <person name="Onodera N.T."/>
            <person name="Poole A.M."/>
            <person name="Pritham E.J."/>
            <person name="Richards T.A."/>
            <person name="Rocap G."/>
            <person name="Roy S.W."/>
            <person name="Sarai C."/>
            <person name="Schaack S."/>
            <person name="Shirato S."/>
            <person name="Slamovits C.H."/>
            <person name="Spencer D.F."/>
            <person name="Suzuki S."/>
            <person name="Worden A.Z."/>
            <person name="Zauner S."/>
            <person name="Barry K."/>
            <person name="Bell C."/>
            <person name="Bharti A.K."/>
            <person name="Crow J.A."/>
            <person name="Grimwood J."/>
            <person name="Kramer R."/>
            <person name="Lindquist E."/>
            <person name="Lucas S."/>
            <person name="Salamov A."/>
            <person name="McFadden G.I."/>
            <person name="Lane C.E."/>
            <person name="Keeling P.J."/>
            <person name="Gray M.W."/>
            <person name="Grigoriev I.V."/>
            <person name="Archibald J.M."/>
        </authorList>
    </citation>
    <scope>NUCLEOTIDE SEQUENCE</scope>
    <source>
        <strain evidence="1 3">CCMP2712</strain>
    </source>
</reference>
<evidence type="ECO:0000313" key="1">
    <source>
        <dbReference type="EMBL" id="EKX41875.1"/>
    </source>
</evidence>
<reference evidence="2" key="3">
    <citation type="submission" date="2015-06" db="UniProtKB">
        <authorList>
            <consortium name="EnsemblProtists"/>
        </authorList>
    </citation>
    <scope>IDENTIFICATION</scope>
</reference>
<proteinExistence type="predicted"/>
<dbReference type="EnsemblProtists" id="EKX41875">
    <property type="protein sequence ID" value="EKX41875"/>
    <property type="gene ID" value="GUITHDRAFT_112017"/>
</dbReference>
<dbReference type="SUPFAM" id="SSF54928">
    <property type="entry name" value="RNA-binding domain, RBD"/>
    <property type="match status" value="1"/>
</dbReference>
<dbReference type="GeneID" id="17298535"/>
<protein>
    <submittedName>
        <fullName evidence="1 2">Uncharacterized protein</fullName>
    </submittedName>
</protein>
<name>L1J1B3_GUITC</name>
<accession>L1J1B3</accession>
<dbReference type="GO" id="GO:0003676">
    <property type="term" value="F:nucleic acid binding"/>
    <property type="evidence" value="ECO:0007669"/>
    <property type="project" value="InterPro"/>
</dbReference>
<dbReference type="HOGENOM" id="CLU_1177326_0_0_1"/>
<dbReference type="RefSeq" id="XP_005828855.1">
    <property type="nucleotide sequence ID" value="XM_005828798.1"/>
</dbReference>
<gene>
    <name evidence="1" type="ORF">GUITHDRAFT_112017</name>
</gene>
<dbReference type="KEGG" id="gtt:GUITHDRAFT_112017"/>
<evidence type="ECO:0000313" key="2">
    <source>
        <dbReference type="EnsemblProtists" id="EKX41875"/>
    </source>
</evidence>
<dbReference type="InterPro" id="IPR035979">
    <property type="entry name" value="RBD_domain_sf"/>
</dbReference>
<sequence>MNPCMLARRLFVGGIAKDAEEEFGHVESVEMYNARKFAFVTMGSETSAQHARQQYQQNPSAFSHVCSFLDFAKEKPLDGRTVPARSSEADLADIGILIPKSHADRIVLYIRDCYDLLPVRVSGNSDLVHFLSQDGYEEEDVERIATRKDCLAFFRAPSDTQAFQMLSQDDLLQGLMQRLFLFDSAHSSLLEAVNNLAQRCHALSIDLVRVHCFPSQMQTKIISMLEGQNINQSPTL</sequence>
<dbReference type="InterPro" id="IPR012677">
    <property type="entry name" value="Nucleotide-bd_a/b_plait_sf"/>
</dbReference>
<reference evidence="3" key="2">
    <citation type="submission" date="2012-11" db="EMBL/GenBank/DDBJ databases">
        <authorList>
            <person name="Kuo A."/>
            <person name="Curtis B.A."/>
            <person name="Tanifuji G."/>
            <person name="Burki F."/>
            <person name="Gruber A."/>
            <person name="Irimia M."/>
            <person name="Maruyama S."/>
            <person name="Arias M.C."/>
            <person name="Ball S.G."/>
            <person name="Gile G.H."/>
            <person name="Hirakawa Y."/>
            <person name="Hopkins J.F."/>
            <person name="Rensing S.A."/>
            <person name="Schmutz J."/>
            <person name="Symeonidi A."/>
            <person name="Elias M."/>
            <person name="Eveleigh R.J."/>
            <person name="Herman E.K."/>
            <person name="Klute M.J."/>
            <person name="Nakayama T."/>
            <person name="Obornik M."/>
            <person name="Reyes-Prieto A."/>
            <person name="Armbrust E.V."/>
            <person name="Aves S.J."/>
            <person name="Beiko R.G."/>
            <person name="Coutinho P."/>
            <person name="Dacks J.B."/>
            <person name="Durnford D.G."/>
            <person name="Fast N.M."/>
            <person name="Green B.R."/>
            <person name="Grisdale C."/>
            <person name="Hempe F."/>
            <person name="Henrissat B."/>
            <person name="Hoppner M.P."/>
            <person name="Ishida K.-I."/>
            <person name="Kim E."/>
            <person name="Koreny L."/>
            <person name="Kroth P.G."/>
            <person name="Liu Y."/>
            <person name="Malik S.-B."/>
            <person name="Maier U.G."/>
            <person name="McRose D."/>
            <person name="Mock T."/>
            <person name="Neilson J.A."/>
            <person name="Onodera N.T."/>
            <person name="Poole A.M."/>
            <person name="Pritham E.J."/>
            <person name="Richards T.A."/>
            <person name="Rocap G."/>
            <person name="Roy S.W."/>
            <person name="Sarai C."/>
            <person name="Schaack S."/>
            <person name="Shirato S."/>
            <person name="Slamovits C.H."/>
            <person name="Spencer D.F."/>
            <person name="Suzuki S."/>
            <person name="Worden A.Z."/>
            <person name="Zauner S."/>
            <person name="Barry K."/>
            <person name="Bell C."/>
            <person name="Bharti A.K."/>
            <person name="Crow J.A."/>
            <person name="Grimwood J."/>
            <person name="Kramer R."/>
            <person name="Lindquist E."/>
            <person name="Lucas S."/>
            <person name="Salamov A."/>
            <person name="McFadden G.I."/>
            <person name="Lane C.E."/>
            <person name="Keeling P.J."/>
            <person name="Gray M.W."/>
            <person name="Grigoriev I.V."/>
            <person name="Archibald J.M."/>
        </authorList>
    </citation>
    <scope>NUCLEOTIDE SEQUENCE</scope>
    <source>
        <strain evidence="3">CCMP2712</strain>
    </source>
</reference>